<keyword evidence="5 7" id="KW-1133">Transmembrane helix</keyword>
<dbReference type="PROSITE" id="PS50928">
    <property type="entry name" value="ABC_TM1"/>
    <property type="match status" value="1"/>
</dbReference>
<dbReference type="Proteomes" id="UP001187346">
    <property type="component" value="Unassembled WGS sequence"/>
</dbReference>
<evidence type="ECO:0000256" key="6">
    <source>
        <dbReference type="ARBA" id="ARBA00023136"/>
    </source>
</evidence>
<dbReference type="Gene3D" id="1.10.3720.10">
    <property type="entry name" value="MetI-like"/>
    <property type="match status" value="1"/>
</dbReference>
<evidence type="ECO:0000256" key="2">
    <source>
        <dbReference type="ARBA" id="ARBA00022448"/>
    </source>
</evidence>
<keyword evidence="2 7" id="KW-0813">Transport</keyword>
<evidence type="ECO:0000256" key="8">
    <source>
        <dbReference type="SAM" id="MobiDB-lite"/>
    </source>
</evidence>
<protein>
    <submittedName>
        <fullName evidence="10">Carbohydrate ABC transporter permease</fullName>
    </submittedName>
</protein>
<reference evidence="10 11" key="1">
    <citation type="submission" date="2023-10" db="EMBL/GenBank/DDBJ databases">
        <title>Characterization of rhizosphere-enriched actinobacteria from wheat plants lab-grown on chernevaya soil.</title>
        <authorList>
            <person name="Tikhonova E.N."/>
            <person name="Konopkin A."/>
            <person name="Kravchenko I.K."/>
        </authorList>
    </citation>
    <scope>NUCLEOTIDE SEQUENCE [LARGE SCALE GENOMIC DNA]</scope>
    <source>
        <strain evidence="10 11">RR29</strain>
    </source>
</reference>
<gene>
    <name evidence="10" type="ORF">R5A26_08230</name>
</gene>
<evidence type="ECO:0000256" key="4">
    <source>
        <dbReference type="ARBA" id="ARBA00022692"/>
    </source>
</evidence>
<evidence type="ECO:0000256" key="5">
    <source>
        <dbReference type="ARBA" id="ARBA00022989"/>
    </source>
</evidence>
<organism evidence="10 11">
    <name type="scientific">Streptomyces prunicolor</name>
    <dbReference type="NCBI Taxonomy" id="67348"/>
    <lineage>
        <taxon>Bacteria</taxon>
        <taxon>Bacillati</taxon>
        <taxon>Actinomycetota</taxon>
        <taxon>Actinomycetes</taxon>
        <taxon>Kitasatosporales</taxon>
        <taxon>Streptomycetaceae</taxon>
        <taxon>Streptomyces</taxon>
    </lineage>
</organism>
<keyword evidence="4 7" id="KW-0812">Transmembrane</keyword>
<feature type="transmembrane region" description="Helical" evidence="7">
    <location>
        <begin position="27"/>
        <end position="50"/>
    </location>
</feature>
<comment type="caution">
    <text evidence="10">The sequence shown here is derived from an EMBL/GenBank/DDBJ whole genome shotgun (WGS) entry which is preliminary data.</text>
</comment>
<evidence type="ECO:0000313" key="10">
    <source>
        <dbReference type="EMBL" id="MDV7215937.1"/>
    </source>
</evidence>
<comment type="subcellular location">
    <subcellularLocation>
        <location evidence="1 7">Cell membrane</location>
        <topology evidence="1 7">Multi-pass membrane protein</topology>
    </subcellularLocation>
</comment>
<evidence type="ECO:0000256" key="3">
    <source>
        <dbReference type="ARBA" id="ARBA00022475"/>
    </source>
</evidence>
<keyword evidence="3" id="KW-1003">Cell membrane</keyword>
<dbReference type="SUPFAM" id="SSF161098">
    <property type="entry name" value="MetI-like"/>
    <property type="match status" value="1"/>
</dbReference>
<feature type="region of interest" description="Disordered" evidence="8">
    <location>
        <begin position="1"/>
        <end position="21"/>
    </location>
</feature>
<sequence length="299" mass="32618">MSSPSRAVRPSKVAGASGGGVRPTRGAMALTTGLLIVFLLYSIAPTWFLLVSSTKNQTDLYSTFGLWFSGNHFVDNLQAIWNYHDGVFGRWIGNSVLYSTVGAAGSTFISLAAGYGISKFGFRGRGALFAVIVGASLLPSTLLAFPLYLVFSDIGLTNTIWAVLIPYFINPFGVYLGKVYADSSVPTELMEAARIDGAGETRIFFSIALNLMRTGGVTIFMLDFINIWNNFFLPLFMLNGERTFPVTLGLFSWVQQAQTARNMNTLVLSGSLLSIIPLAIFMFALQKYWRSGILMGSLK</sequence>
<dbReference type="EMBL" id="JAWMAJ010000019">
    <property type="protein sequence ID" value="MDV7215937.1"/>
    <property type="molecule type" value="Genomic_DNA"/>
</dbReference>
<evidence type="ECO:0000256" key="7">
    <source>
        <dbReference type="RuleBase" id="RU363032"/>
    </source>
</evidence>
<name>A0ABU4F5S6_9ACTN</name>
<evidence type="ECO:0000256" key="1">
    <source>
        <dbReference type="ARBA" id="ARBA00004651"/>
    </source>
</evidence>
<feature type="domain" description="ABC transmembrane type-1" evidence="9">
    <location>
        <begin position="92"/>
        <end position="284"/>
    </location>
</feature>
<dbReference type="Pfam" id="PF00528">
    <property type="entry name" value="BPD_transp_1"/>
    <property type="match status" value="1"/>
</dbReference>
<feature type="transmembrane region" description="Helical" evidence="7">
    <location>
        <begin position="202"/>
        <end position="225"/>
    </location>
</feature>
<accession>A0ABU4F5S6</accession>
<proteinExistence type="inferred from homology"/>
<comment type="similarity">
    <text evidence="7">Belongs to the binding-protein-dependent transport system permease family.</text>
</comment>
<feature type="transmembrane region" description="Helical" evidence="7">
    <location>
        <begin position="160"/>
        <end position="181"/>
    </location>
</feature>
<evidence type="ECO:0000259" key="9">
    <source>
        <dbReference type="PROSITE" id="PS50928"/>
    </source>
</evidence>
<feature type="transmembrane region" description="Helical" evidence="7">
    <location>
        <begin position="266"/>
        <end position="285"/>
    </location>
</feature>
<dbReference type="InterPro" id="IPR000515">
    <property type="entry name" value="MetI-like"/>
</dbReference>
<keyword evidence="6 7" id="KW-0472">Membrane</keyword>
<dbReference type="PANTHER" id="PTHR43744">
    <property type="entry name" value="ABC TRANSPORTER PERMEASE PROTEIN MG189-RELATED-RELATED"/>
    <property type="match status" value="1"/>
</dbReference>
<dbReference type="PANTHER" id="PTHR43744:SF12">
    <property type="entry name" value="ABC TRANSPORTER PERMEASE PROTEIN MG189-RELATED"/>
    <property type="match status" value="1"/>
</dbReference>
<feature type="transmembrane region" description="Helical" evidence="7">
    <location>
        <begin position="96"/>
        <end position="115"/>
    </location>
</feature>
<dbReference type="InterPro" id="IPR035906">
    <property type="entry name" value="MetI-like_sf"/>
</dbReference>
<dbReference type="RefSeq" id="WP_019055931.1">
    <property type="nucleotide sequence ID" value="NZ_JAPEMW010000001.1"/>
</dbReference>
<feature type="transmembrane region" description="Helical" evidence="7">
    <location>
        <begin position="127"/>
        <end position="148"/>
    </location>
</feature>
<keyword evidence="11" id="KW-1185">Reference proteome</keyword>
<evidence type="ECO:0000313" key="11">
    <source>
        <dbReference type="Proteomes" id="UP001187346"/>
    </source>
</evidence>
<dbReference type="CDD" id="cd06261">
    <property type="entry name" value="TM_PBP2"/>
    <property type="match status" value="1"/>
</dbReference>